<dbReference type="InterPro" id="IPR027291">
    <property type="entry name" value="Glyco_hydro_38_N_sf"/>
</dbReference>
<evidence type="ECO:0000313" key="2">
    <source>
        <dbReference type="EMBL" id="KAJ8706811.1"/>
    </source>
</evidence>
<dbReference type="PANTHER" id="PTHR11607:SF3">
    <property type="entry name" value="LYSOSOMAL ALPHA-MANNOSIDASE"/>
    <property type="match status" value="1"/>
</dbReference>
<dbReference type="GO" id="GO:0004559">
    <property type="term" value="F:alpha-mannosidase activity"/>
    <property type="evidence" value="ECO:0007669"/>
    <property type="project" value="InterPro"/>
</dbReference>
<dbReference type="InterPro" id="IPR000602">
    <property type="entry name" value="Glyco_hydro_38_N"/>
</dbReference>
<dbReference type="Pfam" id="PF01074">
    <property type="entry name" value="Glyco_hydro_38N"/>
    <property type="match status" value="2"/>
</dbReference>
<comment type="caution">
    <text evidence="2">The sequence shown here is derived from an EMBL/GenBank/DDBJ whole genome shotgun (WGS) entry which is preliminary data.</text>
</comment>
<dbReference type="Gene3D" id="3.20.110.10">
    <property type="entry name" value="Glycoside hydrolase 38, N terminal domain"/>
    <property type="match status" value="4"/>
</dbReference>
<dbReference type="AlphaFoldDB" id="A0AAD7Y988"/>
<feature type="domain" description="Glycoside hydrolase family 38 N-terminal" evidence="1">
    <location>
        <begin position="7"/>
        <end position="160"/>
    </location>
</feature>
<dbReference type="PANTHER" id="PTHR11607">
    <property type="entry name" value="ALPHA-MANNOSIDASE"/>
    <property type="match status" value="1"/>
</dbReference>
<gene>
    <name evidence="2" type="ORF">PYW07_012889</name>
</gene>
<dbReference type="Proteomes" id="UP001231518">
    <property type="component" value="Chromosome 30"/>
</dbReference>
<dbReference type="GO" id="GO:0005764">
    <property type="term" value="C:lysosome"/>
    <property type="evidence" value="ECO:0007669"/>
    <property type="project" value="TreeGrafter"/>
</dbReference>
<dbReference type="InterPro" id="IPR050843">
    <property type="entry name" value="Glycosyl_Hydrlase_38"/>
</dbReference>
<keyword evidence="3" id="KW-1185">Reference proteome</keyword>
<dbReference type="InterPro" id="IPR011330">
    <property type="entry name" value="Glyco_hydro/deAcase_b/a-brl"/>
</dbReference>
<name>A0AAD7Y988_MYTSE</name>
<dbReference type="EMBL" id="JARGEI010000028">
    <property type="protein sequence ID" value="KAJ8706811.1"/>
    <property type="molecule type" value="Genomic_DNA"/>
</dbReference>
<evidence type="ECO:0000259" key="1">
    <source>
        <dbReference type="Pfam" id="PF01074"/>
    </source>
</evidence>
<sequence length="438" mass="50118">MDEPGYDHTVVNMKNILDAVITALWTDEKRKFTFSDMPYLFHWWKSRDLTVKRMVYQLLRQGRLFFVGGGWSMSDEATTSYHAIIDHFTYNLRKINATFLECGRPLVSWQADVFGHSREFAALLAMMGFDGHFVSPISFEDELARMKSRSLEFVWRGSDDLGRKIRDPGTKGKEGTRNNERSFLECGRPLVSWQADVFGHSREFAALLAMMGFDGHFVSPISFEDELARMKSRSLEFVWRGSDDADVFLECGRPLVSWQADVFLECGRPLVSWQADVFASLLAMMGFDGHFVSPISFEDELARMKSRSLEFVWRVSDDLVLKGKGSQRPRRNNLISFEDELARMKDRTLGFVWRGSDDLGSSTDIYTHKLFDGYWSPPGFCFGGFCNDPLIVTSDSVFSNVEERGFVTGGIYNRGDAVKKRVQCTMLNWRGKINCADI</sequence>
<reference evidence="2" key="1">
    <citation type="submission" date="2023-03" db="EMBL/GenBank/DDBJ databases">
        <title>Chromosome-level genomes of two armyworms, Mythimna separata and Mythimna loreyi, provide insights into the biosynthesis and reception of sex pheromones.</title>
        <authorList>
            <person name="Zhao H."/>
        </authorList>
    </citation>
    <scope>NUCLEOTIDE SEQUENCE</scope>
    <source>
        <strain evidence="2">BeijingLab</strain>
        <tissue evidence="2">Pupa</tissue>
    </source>
</reference>
<proteinExistence type="predicted"/>
<dbReference type="GO" id="GO:0006013">
    <property type="term" value="P:mannose metabolic process"/>
    <property type="evidence" value="ECO:0007669"/>
    <property type="project" value="InterPro"/>
</dbReference>
<organism evidence="2 3">
    <name type="scientific">Mythimna separata</name>
    <name type="common">Oriental armyworm</name>
    <name type="synonym">Pseudaletia separata</name>
    <dbReference type="NCBI Taxonomy" id="271217"/>
    <lineage>
        <taxon>Eukaryota</taxon>
        <taxon>Metazoa</taxon>
        <taxon>Ecdysozoa</taxon>
        <taxon>Arthropoda</taxon>
        <taxon>Hexapoda</taxon>
        <taxon>Insecta</taxon>
        <taxon>Pterygota</taxon>
        <taxon>Neoptera</taxon>
        <taxon>Endopterygota</taxon>
        <taxon>Lepidoptera</taxon>
        <taxon>Glossata</taxon>
        <taxon>Ditrysia</taxon>
        <taxon>Noctuoidea</taxon>
        <taxon>Noctuidae</taxon>
        <taxon>Noctuinae</taxon>
        <taxon>Hadenini</taxon>
        <taxon>Mythimna</taxon>
    </lineage>
</organism>
<feature type="domain" description="Glycoside hydrolase family 38 N-terminal" evidence="1">
    <location>
        <begin position="184"/>
        <end position="249"/>
    </location>
</feature>
<protein>
    <recommendedName>
        <fullName evidence="1">Glycoside hydrolase family 38 N-terminal domain-containing protein</fullName>
    </recommendedName>
</protein>
<accession>A0AAD7Y988</accession>
<evidence type="ECO:0000313" key="3">
    <source>
        <dbReference type="Proteomes" id="UP001231518"/>
    </source>
</evidence>
<dbReference type="SUPFAM" id="SSF88713">
    <property type="entry name" value="Glycoside hydrolase/deacetylase"/>
    <property type="match status" value="3"/>
</dbReference>